<organism evidence="2 3">
    <name type="scientific">Desulfosudis oleivorans (strain DSM 6200 / JCM 39069 / Hxd3)</name>
    <name type="common">Desulfococcus oleovorans</name>
    <dbReference type="NCBI Taxonomy" id="96561"/>
    <lineage>
        <taxon>Bacteria</taxon>
        <taxon>Pseudomonadati</taxon>
        <taxon>Thermodesulfobacteriota</taxon>
        <taxon>Desulfobacteria</taxon>
        <taxon>Desulfobacterales</taxon>
        <taxon>Desulfosudaceae</taxon>
        <taxon>Desulfosudis</taxon>
    </lineage>
</organism>
<feature type="transmembrane region" description="Helical" evidence="1">
    <location>
        <begin position="209"/>
        <end position="226"/>
    </location>
</feature>
<keyword evidence="1" id="KW-0812">Transmembrane</keyword>
<keyword evidence="3" id="KW-1185">Reference proteome</keyword>
<evidence type="ECO:0000313" key="2">
    <source>
        <dbReference type="EMBL" id="ABW67060.1"/>
    </source>
</evidence>
<dbReference type="KEGG" id="dol:Dole_1254"/>
<dbReference type="STRING" id="96561.Dole_1254"/>
<dbReference type="Proteomes" id="UP000008561">
    <property type="component" value="Chromosome"/>
</dbReference>
<feature type="transmembrane region" description="Helical" evidence="1">
    <location>
        <begin position="238"/>
        <end position="256"/>
    </location>
</feature>
<dbReference type="AlphaFoldDB" id="A8ZY53"/>
<sequence>METGSAFQLLGRQARLSGRNRGVGFLFRHTINVRHHKKGEKMAIRKSLQEEMVVSGAREEWLSKCVRALESSGFKKVTTNEDLCQVEAAFRKFMTWGTILITLVPSGPDTKMTVVSTAHVDNAYALFKSPNKTILSAFKQGLNNNSPNSAITPHEVSPASFDKDHSEAKMKFDWENWNFGGRVVFVAGCVAVISMLMDWVDVGIASQSGLSQGAFWLLGLWVYPLLRLFKNRPINRLWGLACATASIVITIIYISSKSVELFDETVNAAATGAWLFLLASVALSIGILKYQPVSTKENSAEPGTGADAE</sequence>
<proteinExistence type="predicted"/>
<reference evidence="2 3" key="1">
    <citation type="submission" date="2007-10" db="EMBL/GenBank/DDBJ databases">
        <title>Complete sequence of Desulfococcus oleovorans Hxd3.</title>
        <authorList>
            <consortium name="US DOE Joint Genome Institute"/>
            <person name="Copeland A."/>
            <person name="Lucas S."/>
            <person name="Lapidus A."/>
            <person name="Barry K."/>
            <person name="Glavina del Rio T."/>
            <person name="Dalin E."/>
            <person name="Tice H."/>
            <person name="Pitluck S."/>
            <person name="Kiss H."/>
            <person name="Brettin T."/>
            <person name="Bruce D."/>
            <person name="Detter J.C."/>
            <person name="Han C."/>
            <person name="Schmutz J."/>
            <person name="Larimer F."/>
            <person name="Land M."/>
            <person name="Hauser L."/>
            <person name="Kyrpides N."/>
            <person name="Kim E."/>
            <person name="Wawrik B."/>
            <person name="Richardson P."/>
        </authorList>
    </citation>
    <scope>NUCLEOTIDE SEQUENCE [LARGE SCALE GENOMIC DNA]</scope>
    <source>
        <strain evidence="3">DSM 6200 / JCM 39069 / Hxd3</strain>
    </source>
</reference>
<protein>
    <submittedName>
        <fullName evidence="2">Uncharacterized protein</fullName>
    </submittedName>
</protein>
<dbReference type="eggNOG" id="ENOG50333DC">
    <property type="taxonomic scope" value="Bacteria"/>
</dbReference>
<feature type="transmembrane region" description="Helical" evidence="1">
    <location>
        <begin position="179"/>
        <end position="197"/>
    </location>
</feature>
<accession>A8ZY53</accession>
<keyword evidence="1" id="KW-0472">Membrane</keyword>
<name>A8ZY53_DESOH</name>
<feature type="transmembrane region" description="Helical" evidence="1">
    <location>
        <begin position="268"/>
        <end position="288"/>
    </location>
</feature>
<keyword evidence="1" id="KW-1133">Transmembrane helix</keyword>
<evidence type="ECO:0000256" key="1">
    <source>
        <dbReference type="SAM" id="Phobius"/>
    </source>
</evidence>
<dbReference type="HOGENOM" id="CLU_899348_0_0_7"/>
<dbReference type="RefSeq" id="WP_012174677.1">
    <property type="nucleotide sequence ID" value="NC_009943.1"/>
</dbReference>
<dbReference type="OrthoDB" id="1376696at2"/>
<dbReference type="EMBL" id="CP000859">
    <property type="protein sequence ID" value="ABW67060.1"/>
    <property type="molecule type" value="Genomic_DNA"/>
</dbReference>
<evidence type="ECO:0000313" key="3">
    <source>
        <dbReference type="Proteomes" id="UP000008561"/>
    </source>
</evidence>
<gene>
    <name evidence="2" type="ordered locus">Dole_1254</name>
</gene>